<organism evidence="1">
    <name type="scientific">viral metagenome</name>
    <dbReference type="NCBI Taxonomy" id="1070528"/>
    <lineage>
        <taxon>unclassified sequences</taxon>
        <taxon>metagenomes</taxon>
        <taxon>organismal metagenomes</taxon>
    </lineage>
</organism>
<gene>
    <name evidence="1" type="ORF">MM415A03651_0008</name>
    <name evidence="2" type="ORF">MM415B03052_0004</name>
</gene>
<protein>
    <submittedName>
        <fullName evidence="1">Uncharacterized protein</fullName>
    </submittedName>
</protein>
<evidence type="ECO:0000313" key="2">
    <source>
        <dbReference type="EMBL" id="QJA87104.1"/>
    </source>
</evidence>
<accession>A0A6M3JKU0</accession>
<dbReference type="EMBL" id="MT141803">
    <property type="protein sequence ID" value="QJA70563.1"/>
    <property type="molecule type" value="Genomic_DNA"/>
</dbReference>
<dbReference type="EMBL" id="MT142682">
    <property type="protein sequence ID" value="QJA87104.1"/>
    <property type="molecule type" value="Genomic_DNA"/>
</dbReference>
<evidence type="ECO:0000313" key="1">
    <source>
        <dbReference type="EMBL" id="QJA70563.1"/>
    </source>
</evidence>
<name>A0A6M3JKU0_9ZZZZ</name>
<reference evidence="1" key="1">
    <citation type="submission" date="2020-03" db="EMBL/GenBank/DDBJ databases">
        <title>The deep terrestrial virosphere.</title>
        <authorList>
            <person name="Holmfeldt K."/>
            <person name="Nilsson E."/>
            <person name="Simone D."/>
            <person name="Lopez-Fernandez M."/>
            <person name="Wu X."/>
            <person name="de Brujin I."/>
            <person name="Lundin D."/>
            <person name="Andersson A."/>
            <person name="Bertilsson S."/>
            <person name="Dopson M."/>
        </authorList>
    </citation>
    <scope>NUCLEOTIDE SEQUENCE</scope>
    <source>
        <strain evidence="1">MM415A03651</strain>
        <strain evidence="2">MM415B03052</strain>
    </source>
</reference>
<proteinExistence type="predicted"/>
<dbReference type="AlphaFoldDB" id="A0A6M3JKU0"/>
<sequence>MKDIVKHAMEYQSVELNLDALIDGALVAIRNAKSAMDRAEAETTHRSLDSGEDGADIRYRSNHHRAFYAEIMAGHAVEHAQAWANYFALVEARSRNSVSIKKGVSNHERNSE</sequence>